<reference evidence="3 4" key="1">
    <citation type="journal article" date="2019" name="Environ. Microbiol.">
        <title>Species interactions and distinct microbial communities in high Arctic permafrost affected cryosols are associated with the CH4 and CO2 gas fluxes.</title>
        <authorList>
            <person name="Altshuler I."/>
            <person name="Hamel J."/>
            <person name="Turney S."/>
            <person name="Magnuson E."/>
            <person name="Levesque R."/>
            <person name="Greer C."/>
            <person name="Whyte L.G."/>
        </authorList>
    </citation>
    <scope>NUCLEOTIDE SEQUENCE [LARGE SCALE GENOMIC DNA]</scope>
    <source>
        <strain evidence="3 4">42</strain>
    </source>
</reference>
<comment type="caution">
    <text evidence="3">The sequence shown here is derived from an EMBL/GenBank/DDBJ whole genome shotgun (WGS) entry which is preliminary data.</text>
</comment>
<evidence type="ECO:0000259" key="2">
    <source>
        <dbReference type="Pfam" id="PF00326"/>
    </source>
</evidence>
<dbReference type="GO" id="GO:0006508">
    <property type="term" value="P:proteolysis"/>
    <property type="evidence" value="ECO:0007669"/>
    <property type="project" value="InterPro"/>
</dbReference>
<keyword evidence="4" id="KW-1185">Reference proteome</keyword>
<name>A0A502F1R8_9FLAO</name>
<dbReference type="GO" id="GO:0004252">
    <property type="term" value="F:serine-type endopeptidase activity"/>
    <property type="evidence" value="ECO:0007669"/>
    <property type="project" value="TreeGrafter"/>
</dbReference>
<dbReference type="InterPro" id="IPR011042">
    <property type="entry name" value="6-blade_b-propeller_TolB-like"/>
</dbReference>
<dbReference type="EMBL" id="RCZH01000003">
    <property type="protein sequence ID" value="TPG44165.1"/>
    <property type="molecule type" value="Genomic_DNA"/>
</dbReference>
<sequence>MKSLYILNKKEALFIARRVVKRFAALSFCIFLIFKAETISAQTILKTPVTEKDYHLWGNLYFDKISEYGNWVSYRMAYDEHPDTLFVRNASSSFTYKLLSTTGYFNKETDFASVIPGKGLEIIDLKKGTRKLIKEVNTFNFSANGNFLITQRKSSNVRWLDIRYRNGIIADSISGIHRIVFNPTRNMALCSFSEGQSSQMILFTFGKTIDKKVIFDSPKGMFSHMVWQENSQSFAFLQHTLDKKNGQNNSIYYYKLSNKKMHYLDPESTSDISKENRISDTHQSKLTISDDGSKIFFGVEKKVPTDQYDADKVQIWNGNDSLLYPYRKEYRNYEILSKLTLWEPEENRVLAVANDERPYVLLNGNQKYAITFNPSELGLQHKEYPNTNFYITNLSTGLTKLWLENQNRNSGDLIISPTGRYATYFRDRNWWIYNFENDSHINLTADKNNDLYESEVIQTLPVGFQGWTANDRDIIIRDKYDIWKISSDGKTRQKITSGREKNIYYRVKRLGSDLIGTRNFDGITGLTLDPDHLLIEASSNTDNGYYILNAKQNLQPIAWKKSLVSFLNKAEKNDLYIYIEEDFDRPPCLILKNINGEDEKVLIRSNPQHYNYLWGKSESVEYRNSKNQKINSVLYYPAHYDSEKKYPMIVHIYEKWPNQLHKYYNPSLLLDIGLNVANLTSKGYFVLIPDINYEIGNPGLSATDCTVSAVKEIIHRKLVDPAKIGLMGHSFGGYEANFIITQTDLFSAAVSGAGIGDFTGHYFSIGWNWGKAEIWRYEDQQNRMKKSFFEDKAGYDRNSPVQFADKVKTPLLLWTGEQDSQIHYSQSIAFYLALQRNNKKQIMLIYPGDAHIISNKSHQIDLSRRTEEWFDYYLKGKPINWISGGTK</sequence>
<protein>
    <submittedName>
        <fullName evidence="3">S9 family peptidase</fullName>
    </submittedName>
</protein>
<dbReference type="InterPro" id="IPR029058">
    <property type="entry name" value="AB_hydrolase_fold"/>
</dbReference>
<dbReference type="AlphaFoldDB" id="A0A502F1R8"/>
<evidence type="ECO:0000313" key="4">
    <source>
        <dbReference type="Proteomes" id="UP000319700"/>
    </source>
</evidence>
<evidence type="ECO:0000256" key="1">
    <source>
        <dbReference type="ARBA" id="ARBA00022801"/>
    </source>
</evidence>
<dbReference type="Pfam" id="PF00326">
    <property type="entry name" value="Peptidase_S9"/>
    <property type="match status" value="1"/>
</dbReference>
<keyword evidence="1" id="KW-0378">Hydrolase</keyword>
<dbReference type="OrthoDB" id="9812921at2"/>
<dbReference type="PANTHER" id="PTHR42776">
    <property type="entry name" value="SERINE PEPTIDASE S9 FAMILY MEMBER"/>
    <property type="match status" value="1"/>
</dbReference>
<dbReference type="InterPro" id="IPR001375">
    <property type="entry name" value="Peptidase_S9_cat"/>
</dbReference>
<gene>
    <name evidence="3" type="ORF">EAH81_06365</name>
</gene>
<dbReference type="PANTHER" id="PTHR42776:SF27">
    <property type="entry name" value="DIPEPTIDYL PEPTIDASE FAMILY MEMBER 6"/>
    <property type="match status" value="1"/>
</dbReference>
<dbReference type="RefSeq" id="WP_140504929.1">
    <property type="nucleotide sequence ID" value="NZ_RCZH01000003.1"/>
</dbReference>
<evidence type="ECO:0000313" key="3">
    <source>
        <dbReference type="EMBL" id="TPG44165.1"/>
    </source>
</evidence>
<feature type="domain" description="Peptidase S9 prolyl oligopeptidase catalytic" evidence="2">
    <location>
        <begin position="707"/>
        <end position="876"/>
    </location>
</feature>
<dbReference type="Gene3D" id="2.120.10.30">
    <property type="entry name" value="TolB, C-terminal domain"/>
    <property type="match status" value="1"/>
</dbReference>
<accession>A0A502F1R8</accession>
<dbReference type="SUPFAM" id="SSF82171">
    <property type="entry name" value="DPP6 N-terminal domain-like"/>
    <property type="match status" value="1"/>
</dbReference>
<dbReference type="Gene3D" id="3.40.50.1820">
    <property type="entry name" value="alpha/beta hydrolase"/>
    <property type="match status" value="1"/>
</dbReference>
<proteinExistence type="predicted"/>
<dbReference type="Proteomes" id="UP000319700">
    <property type="component" value="Unassembled WGS sequence"/>
</dbReference>
<organism evidence="3 4">
    <name type="scientific">Flavobacterium pectinovorum</name>
    <dbReference type="NCBI Taxonomy" id="29533"/>
    <lineage>
        <taxon>Bacteria</taxon>
        <taxon>Pseudomonadati</taxon>
        <taxon>Bacteroidota</taxon>
        <taxon>Flavobacteriia</taxon>
        <taxon>Flavobacteriales</taxon>
        <taxon>Flavobacteriaceae</taxon>
        <taxon>Flavobacterium</taxon>
    </lineage>
</organism>
<dbReference type="SUPFAM" id="SSF53474">
    <property type="entry name" value="alpha/beta-Hydrolases"/>
    <property type="match status" value="1"/>
</dbReference>